<comment type="caution">
    <text evidence="1">The sequence shown here is derived from an EMBL/GenBank/DDBJ whole genome shotgun (WGS) entry which is preliminary data.</text>
</comment>
<dbReference type="EMBL" id="CAXKWB010031664">
    <property type="protein sequence ID" value="CAL4139975.1"/>
    <property type="molecule type" value="Genomic_DNA"/>
</dbReference>
<dbReference type="AlphaFoldDB" id="A0AAV2RU08"/>
<reference evidence="1 2" key="1">
    <citation type="submission" date="2024-05" db="EMBL/GenBank/DDBJ databases">
        <authorList>
            <person name="Wallberg A."/>
        </authorList>
    </citation>
    <scope>NUCLEOTIDE SEQUENCE [LARGE SCALE GENOMIC DNA]</scope>
</reference>
<dbReference type="Proteomes" id="UP001497623">
    <property type="component" value="Unassembled WGS sequence"/>
</dbReference>
<sequence length="99" mass="11367">MRINLDEASNGQWSLMAITFDGQSSDRTLLLPPGLPRNQWFYMIITQNKTTHSFTITLQVDNETYTVVIYSHNTEDLKYSTLDIGYPLNKAPYVLAFNC</sequence>
<gene>
    <name evidence="1" type="ORF">MNOR_LOCUS28546</name>
</gene>
<keyword evidence="2" id="KW-1185">Reference proteome</keyword>
<organism evidence="1 2">
    <name type="scientific">Meganyctiphanes norvegica</name>
    <name type="common">Northern krill</name>
    <name type="synonym">Thysanopoda norvegica</name>
    <dbReference type="NCBI Taxonomy" id="48144"/>
    <lineage>
        <taxon>Eukaryota</taxon>
        <taxon>Metazoa</taxon>
        <taxon>Ecdysozoa</taxon>
        <taxon>Arthropoda</taxon>
        <taxon>Crustacea</taxon>
        <taxon>Multicrustacea</taxon>
        <taxon>Malacostraca</taxon>
        <taxon>Eumalacostraca</taxon>
        <taxon>Eucarida</taxon>
        <taxon>Euphausiacea</taxon>
        <taxon>Euphausiidae</taxon>
        <taxon>Meganyctiphanes</taxon>
    </lineage>
</organism>
<protein>
    <submittedName>
        <fullName evidence="1">Uncharacterized protein</fullName>
    </submittedName>
</protein>
<evidence type="ECO:0000313" key="2">
    <source>
        <dbReference type="Proteomes" id="UP001497623"/>
    </source>
</evidence>
<evidence type="ECO:0000313" key="1">
    <source>
        <dbReference type="EMBL" id="CAL4139975.1"/>
    </source>
</evidence>
<accession>A0AAV2RU08</accession>
<name>A0AAV2RU08_MEGNR</name>
<proteinExistence type="predicted"/>